<gene>
    <name evidence="2" type="ORF">ACOC_LOCUS3413</name>
</gene>
<feature type="compositionally biased region" description="Polar residues" evidence="1">
    <location>
        <begin position="1"/>
        <end position="10"/>
    </location>
</feature>
<proteinExistence type="predicted"/>
<protein>
    <submittedName>
        <fullName evidence="2 4">Uncharacterized protein</fullName>
    </submittedName>
</protein>
<dbReference type="Proteomes" id="UP000267027">
    <property type="component" value="Unassembled WGS sequence"/>
</dbReference>
<reference evidence="4" key="1">
    <citation type="submission" date="2017-02" db="UniProtKB">
        <authorList>
            <consortium name="WormBaseParasite"/>
        </authorList>
    </citation>
    <scope>IDENTIFICATION</scope>
</reference>
<evidence type="ECO:0000313" key="2">
    <source>
        <dbReference type="EMBL" id="VDM54998.1"/>
    </source>
</evidence>
<evidence type="ECO:0000313" key="4">
    <source>
        <dbReference type="WBParaSite" id="ACOC_0000341201-mRNA-1"/>
    </source>
</evidence>
<keyword evidence="3" id="KW-1185">Reference proteome</keyword>
<dbReference type="EMBL" id="UYYA01001022">
    <property type="protein sequence ID" value="VDM54998.1"/>
    <property type="molecule type" value="Genomic_DNA"/>
</dbReference>
<sequence length="84" mass="9303">MGGSRSSSHVDNVPTVPLGTPRMENTALEKVGNVTKVYEEKQKMVHKGCLPALNDENHGHKQKHKVHQVQRNGGCITVFLSQEE</sequence>
<evidence type="ECO:0000313" key="3">
    <source>
        <dbReference type="Proteomes" id="UP000267027"/>
    </source>
</evidence>
<dbReference type="AlphaFoldDB" id="A0A0R3PGJ8"/>
<organism evidence="4">
    <name type="scientific">Angiostrongylus costaricensis</name>
    <name type="common">Nematode worm</name>
    <dbReference type="NCBI Taxonomy" id="334426"/>
    <lineage>
        <taxon>Eukaryota</taxon>
        <taxon>Metazoa</taxon>
        <taxon>Ecdysozoa</taxon>
        <taxon>Nematoda</taxon>
        <taxon>Chromadorea</taxon>
        <taxon>Rhabditida</taxon>
        <taxon>Rhabditina</taxon>
        <taxon>Rhabditomorpha</taxon>
        <taxon>Strongyloidea</taxon>
        <taxon>Metastrongylidae</taxon>
        <taxon>Angiostrongylus</taxon>
    </lineage>
</organism>
<feature type="region of interest" description="Disordered" evidence="1">
    <location>
        <begin position="1"/>
        <end position="25"/>
    </location>
</feature>
<dbReference type="WBParaSite" id="ACOC_0000341201-mRNA-1">
    <property type="protein sequence ID" value="ACOC_0000341201-mRNA-1"/>
    <property type="gene ID" value="ACOC_0000341201"/>
</dbReference>
<reference evidence="2 3" key="2">
    <citation type="submission" date="2018-11" db="EMBL/GenBank/DDBJ databases">
        <authorList>
            <consortium name="Pathogen Informatics"/>
        </authorList>
    </citation>
    <scope>NUCLEOTIDE SEQUENCE [LARGE SCALE GENOMIC DNA]</scope>
    <source>
        <strain evidence="2 3">Costa Rica</strain>
    </source>
</reference>
<name>A0A0R3PGJ8_ANGCS</name>
<evidence type="ECO:0000256" key="1">
    <source>
        <dbReference type="SAM" id="MobiDB-lite"/>
    </source>
</evidence>
<accession>A0A0R3PGJ8</accession>